<organism evidence="2 3">
    <name type="scientific">Carnegiea gigantea</name>
    <dbReference type="NCBI Taxonomy" id="171969"/>
    <lineage>
        <taxon>Eukaryota</taxon>
        <taxon>Viridiplantae</taxon>
        <taxon>Streptophyta</taxon>
        <taxon>Embryophyta</taxon>
        <taxon>Tracheophyta</taxon>
        <taxon>Spermatophyta</taxon>
        <taxon>Magnoliopsida</taxon>
        <taxon>eudicotyledons</taxon>
        <taxon>Gunneridae</taxon>
        <taxon>Pentapetalae</taxon>
        <taxon>Caryophyllales</taxon>
        <taxon>Cactineae</taxon>
        <taxon>Cactaceae</taxon>
        <taxon>Cactoideae</taxon>
        <taxon>Echinocereeae</taxon>
        <taxon>Carnegiea</taxon>
    </lineage>
</organism>
<name>A0A9Q1JPP5_9CARY</name>
<keyword evidence="3" id="KW-1185">Reference proteome</keyword>
<dbReference type="SUPFAM" id="SSF52540">
    <property type="entry name" value="P-loop containing nucleoside triphosphate hydrolases"/>
    <property type="match status" value="1"/>
</dbReference>
<dbReference type="PANTHER" id="PTHR14241:SF24">
    <property type="entry name" value="G DOMAIN-CONTAINING PROTEIN"/>
    <property type="match status" value="1"/>
</dbReference>
<feature type="transmembrane region" description="Helical" evidence="1">
    <location>
        <begin position="358"/>
        <end position="380"/>
    </location>
</feature>
<comment type="caution">
    <text evidence="2">The sequence shown here is derived from an EMBL/GenBank/DDBJ whole genome shotgun (WGS) entry which is preliminary data.</text>
</comment>
<evidence type="ECO:0000313" key="3">
    <source>
        <dbReference type="Proteomes" id="UP001153076"/>
    </source>
</evidence>
<keyword evidence="1" id="KW-0472">Membrane</keyword>
<dbReference type="Gene3D" id="3.40.50.300">
    <property type="entry name" value="P-loop containing nucleotide triphosphate hydrolases"/>
    <property type="match status" value="1"/>
</dbReference>
<evidence type="ECO:0000313" key="2">
    <source>
        <dbReference type="EMBL" id="KAJ8428718.1"/>
    </source>
</evidence>
<dbReference type="AlphaFoldDB" id="A0A9Q1JPP5"/>
<sequence>MCTKRDQQGGNPDQCGPLDLAEPYQWWRSSATTEEMAAMKVRSVSDVAALNPRLRVMRELERLAMVAQEGLDDLRHRLVAYRAGDLWMPTGGLAREEMAVPPVVTILLVGVAGGGKSSLVNLMYSVLGRAGIIPFAQTSGSTSKSEATTMFLEEHNVLRSKRSGFCVYDSRGFESDDLRGGDRSLVELSKWMVDGVHHHQPCSRRGDDLDCQMMMMTMRGCSQSNKFVKRQVNCAIVVANMAEIYAGLKDGDSKPLEATKQVFCFLALKKCNQNPILILTHGDKLSADNRIDARIKICKFLGISETSGVYDIVCLSEHGVVAEECDPVTAYALTEAVYRALLTSDMNYLPKQSNKDRAMLVLSWLLSFLAASFACLARVFSGLNQKHYNRL</sequence>
<protein>
    <submittedName>
        <fullName evidence="2">Uncharacterized protein</fullName>
    </submittedName>
</protein>
<dbReference type="Proteomes" id="UP001153076">
    <property type="component" value="Unassembled WGS sequence"/>
</dbReference>
<evidence type="ECO:0000256" key="1">
    <source>
        <dbReference type="SAM" id="Phobius"/>
    </source>
</evidence>
<proteinExistence type="predicted"/>
<keyword evidence="1" id="KW-0812">Transmembrane</keyword>
<dbReference type="EMBL" id="JAKOGI010000976">
    <property type="protein sequence ID" value="KAJ8428718.1"/>
    <property type="molecule type" value="Genomic_DNA"/>
</dbReference>
<accession>A0A9Q1JPP5</accession>
<keyword evidence="1" id="KW-1133">Transmembrane helix</keyword>
<dbReference type="OrthoDB" id="740966at2759"/>
<dbReference type="PANTHER" id="PTHR14241">
    <property type="entry name" value="INTERFERON-INDUCED PROTEIN 44"/>
    <property type="match status" value="1"/>
</dbReference>
<gene>
    <name evidence="2" type="ORF">Cgig2_020939</name>
</gene>
<reference evidence="2" key="1">
    <citation type="submission" date="2022-04" db="EMBL/GenBank/DDBJ databases">
        <title>Carnegiea gigantea Genome sequencing and assembly v2.</title>
        <authorList>
            <person name="Copetti D."/>
            <person name="Sanderson M.J."/>
            <person name="Burquez A."/>
            <person name="Wojciechowski M.F."/>
        </authorList>
    </citation>
    <scope>NUCLEOTIDE SEQUENCE</scope>
    <source>
        <strain evidence="2">SGP5-SGP5p</strain>
        <tissue evidence="2">Aerial part</tissue>
    </source>
</reference>
<dbReference type="InterPro" id="IPR027417">
    <property type="entry name" value="P-loop_NTPase"/>
</dbReference>